<evidence type="ECO:0000313" key="3">
    <source>
        <dbReference type="Proteomes" id="UP001383192"/>
    </source>
</evidence>
<evidence type="ECO:0000256" key="1">
    <source>
        <dbReference type="SAM" id="Coils"/>
    </source>
</evidence>
<reference evidence="2 3" key="1">
    <citation type="submission" date="2024-01" db="EMBL/GenBank/DDBJ databases">
        <title>A draft genome for a cacao thread blight-causing isolate of Paramarasmius palmivorus.</title>
        <authorList>
            <person name="Baruah I.K."/>
            <person name="Bukari Y."/>
            <person name="Amoako-Attah I."/>
            <person name="Meinhardt L.W."/>
            <person name="Bailey B.A."/>
            <person name="Cohen S.P."/>
        </authorList>
    </citation>
    <scope>NUCLEOTIDE SEQUENCE [LARGE SCALE GENOMIC DNA]</scope>
    <source>
        <strain evidence="2 3">GH-12</strain>
    </source>
</reference>
<dbReference type="Proteomes" id="UP001383192">
    <property type="component" value="Unassembled WGS sequence"/>
</dbReference>
<protein>
    <recommendedName>
        <fullName evidence="4">F-box domain-containing protein</fullName>
    </recommendedName>
</protein>
<sequence length="595" mass="67296">MSLNDPPQSTSPVEPFLCLQPVYIPQSQHATVDIENLRSNRLPSEAEASRMCALLKVESLELQNIEQEIRRVRQILAELERRGEYLSQEIRRRQSWLSPIRRLPVEVIEKIFAQTCLGDGAEEFSLDIHSVDREKEYSSYIGRRGFFKRSVAITCVLSQVSHHWRKVTTASPRLWSSLSLDVTKMDKGHAALINLYVLNSASYPLNLSLYGKKWGYDYFQHDNQNDAINELGHTGFTVLRSLIQNALHRCSQLRYNFPNDDLLAFVGTGTPTQFTFPFLSHFCDCTSRARVNPDSHWFWQSIKTAPQLNRLTIEKYAVPKVDYFPKRLRSLHIKGRDSGLPSIEGIGSLSLPHLRSMVIDTPSLSDVDEFFAALYVPSLSSVKLDILPSGTLNFLHVVDGVHMANTQSLQSMLQRSHIQDLDICFPFSTVSPAAIIALLQSIPNLVRFKLDYVVSEMQPSIIPLLCFRMSMPPPSSSTQHASRQEDNLLPRLQQLSVREIWDEGPYDANVSIANVECITAMLESRPIGDVSVTFTSLREQPGPRIRKQQLPSDLAPRIQALRLGGARRFFLDLPLVRMDTPNSAKHAVDCKTVSS</sequence>
<feature type="coiled-coil region" evidence="1">
    <location>
        <begin position="55"/>
        <end position="82"/>
    </location>
</feature>
<comment type="caution">
    <text evidence="2">The sequence shown here is derived from an EMBL/GenBank/DDBJ whole genome shotgun (WGS) entry which is preliminary data.</text>
</comment>
<gene>
    <name evidence="2" type="ORF">VNI00_007831</name>
</gene>
<accession>A0AAW0CXW1</accession>
<name>A0AAW0CXW1_9AGAR</name>
<keyword evidence="3" id="KW-1185">Reference proteome</keyword>
<evidence type="ECO:0000313" key="2">
    <source>
        <dbReference type="EMBL" id="KAK7044114.1"/>
    </source>
</evidence>
<dbReference type="Gene3D" id="3.80.10.10">
    <property type="entry name" value="Ribonuclease Inhibitor"/>
    <property type="match status" value="1"/>
</dbReference>
<proteinExistence type="predicted"/>
<dbReference type="EMBL" id="JAYKXP010000026">
    <property type="protein sequence ID" value="KAK7044114.1"/>
    <property type="molecule type" value="Genomic_DNA"/>
</dbReference>
<organism evidence="2 3">
    <name type="scientific">Paramarasmius palmivorus</name>
    <dbReference type="NCBI Taxonomy" id="297713"/>
    <lineage>
        <taxon>Eukaryota</taxon>
        <taxon>Fungi</taxon>
        <taxon>Dikarya</taxon>
        <taxon>Basidiomycota</taxon>
        <taxon>Agaricomycotina</taxon>
        <taxon>Agaricomycetes</taxon>
        <taxon>Agaricomycetidae</taxon>
        <taxon>Agaricales</taxon>
        <taxon>Marasmiineae</taxon>
        <taxon>Marasmiaceae</taxon>
        <taxon>Paramarasmius</taxon>
    </lineage>
</organism>
<evidence type="ECO:0008006" key="4">
    <source>
        <dbReference type="Google" id="ProtNLM"/>
    </source>
</evidence>
<dbReference type="InterPro" id="IPR032675">
    <property type="entry name" value="LRR_dom_sf"/>
</dbReference>
<dbReference type="AlphaFoldDB" id="A0AAW0CXW1"/>
<keyword evidence="1" id="KW-0175">Coiled coil</keyword>